<evidence type="ECO:0000256" key="2">
    <source>
        <dbReference type="ARBA" id="ARBA00022679"/>
    </source>
</evidence>
<keyword evidence="3" id="KW-0949">S-adenosyl-L-methionine</keyword>
<dbReference type="PANTHER" id="PTHR43464:SF19">
    <property type="entry name" value="UBIQUINONE BIOSYNTHESIS O-METHYLTRANSFERASE, MITOCHONDRIAL"/>
    <property type="match status" value="1"/>
</dbReference>
<keyword evidence="1 4" id="KW-0489">Methyltransferase</keyword>
<reference evidence="4 5" key="1">
    <citation type="submission" date="2020-10" db="EMBL/GenBank/DDBJ databases">
        <title>Complete genome sequence of Paludibaculum fermentans P105T, a facultatively anaerobic acidobacterium capable of dissimilatory Fe(III) reduction.</title>
        <authorList>
            <person name="Dedysh S.N."/>
            <person name="Beletsky A.V."/>
            <person name="Kulichevskaya I.S."/>
            <person name="Mardanov A.V."/>
            <person name="Ravin N.V."/>
        </authorList>
    </citation>
    <scope>NUCLEOTIDE SEQUENCE [LARGE SCALE GENOMIC DNA]</scope>
    <source>
        <strain evidence="4 5">P105</strain>
    </source>
</reference>
<accession>A0A7S7NKU1</accession>
<sequence length="168" mass="18963">MALLESRMRRLRARYFLDRIPLDAKVLEVGCGSGWAGGHLRARGVKQYTGLDLQGPADVVGDILEWPRLGLQPGAFDVIVAFEILEHVDCFEACRQLLKPKGQLMLTTPAPEWDWLLKILENAGVNQRRTSPHSHLFDARRVPGFRVAEYRRFAGLAQWAVLENSSLD</sequence>
<dbReference type="Pfam" id="PF13489">
    <property type="entry name" value="Methyltransf_23"/>
    <property type="match status" value="1"/>
</dbReference>
<dbReference type="RefSeq" id="WP_194447156.1">
    <property type="nucleotide sequence ID" value="NZ_CP063849.1"/>
</dbReference>
<evidence type="ECO:0000313" key="4">
    <source>
        <dbReference type="EMBL" id="QOY85486.1"/>
    </source>
</evidence>
<evidence type="ECO:0000256" key="3">
    <source>
        <dbReference type="ARBA" id="ARBA00022691"/>
    </source>
</evidence>
<dbReference type="AlphaFoldDB" id="A0A7S7NKU1"/>
<name>A0A7S7NKU1_PALFE</name>
<dbReference type="SUPFAM" id="SSF53335">
    <property type="entry name" value="S-adenosyl-L-methionine-dependent methyltransferases"/>
    <property type="match status" value="1"/>
</dbReference>
<dbReference type="GO" id="GO:0032259">
    <property type="term" value="P:methylation"/>
    <property type="evidence" value="ECO:0007669"/>
    <property type="project" value="UniProtKB-KW"/>
</dbReference>
<dbReference type="PANTHER" id="PTHR43464">
    <property type="entry name" value="METHYLTRANSFERASE"/>
    <property type="match status" value="1"/>
</dbReference>
<gene>
    <name evidence="4" type="ORF">IRI77_21955</name>
</gene>
<protein>
    <submittedName>
        <fullName evidence="4">Class I SAM-dependent methyltransferase</fullName>
    </submittedName>
</protein>
<dbReference type="KEGG" id="pfer:IRI77_21955"/>
<evidence type="ECO:0000256" key="1">
    <source>
        <dbReference type="ARBA" id="ARBA00022603"/>
    </source>
</evidence>
<dbReference type="Gene3D" id="3.40.50.150">
    <property type="entry name" value="Vaccinia Virus protein VP39"/>
    <property type="match status" value="1"/>
</dbReference>
<dbReference type="GO" id="GO:0008168">
    <property type="term" value="F:methyltransferase activity"/>
    <property type="evidence" value="ECO:0007669"/>
    <property type="project" value="UniProtKB-KW"/>
</dbReference>
<dbReference type="CDD" id="cd02440">
    <property type="entry name" value="AdoMet_MTases"/>
    <property type="match status" value="1"/>
</dbReference>
<keyword evidence="5" id="KW-1185">Reference proteome</keyword>
<dbReference type="EMBL" id="CP063849">
    <property type="protein sequence ID" value="QOY85486.1"/>
    <property type="molecule type" value="Genomic_DNA"/>
</dbReference>
<dbReference type="Proteomes" id="UP000593892">
    <property type="component" value="Chromosome"/>
</dbReference>
<organism evidence="4 5">
    <name type="scientific">Paludibaculum fermentans</name>
    <dbReference type="NCBI Taxonomy" id="1473598"/>
    <lineage>
        <taxon>Bacteria</taxon>
        <taxon>Pseudomonadati</taxon>
        <taxon>Acidobacteriota</taxon>
        <taxon>Terriglobia</taxon>
        <taxon>Bryobacterales</taxon>
        <taxon>Bryobacteraceae</taxon>
        <taxon>Paludibaculum</taxon>
    </lineage>
</organism>
<proteinExistence type="predicted"/>
<evidence type="ECO:0000313" key="5">
    <source>
        <dbReference type="Proteomes" id="UP000593892"/>
    </source>
</evidence>
<dbReference type="InterPro" id="IPR029063">
    <property type="entry name" value="SAM-dependent_MTases_sf"/>
</dbReference>
<keyword evidence="2 4" id="KW-0808">Transferase</keyword>